<name>A0A7E4VMN9_PANRE</name>
<dbReference type="Pfam" id="PF00400">
    <property type="entry name" value="WD40"/>
    <property type="match status" value="3"/>
</dbReference>
<dbReference type="PROSITE" id="PS50082">
    <property type="entry name" value="WD_REPEATS_2"/>
    <property type="match status" value="2"/>
</dbReference>
<proteinExistence type="inferred from homology"/>
<evidence type="ECO:0000256" key="6">
    <source>
        <dbReference type="ARBA" id="ARBA00022490"/>
    </source>
</evidence>
<evidence type="ECO:0000256" key="1">
    <source>
        <dbReference type="ARBA" id="ARBA00004123"/>
    </source>
</evidence>
<dbReference type="Gene3D" id="2.130.10.10">
    <property type="entry name" value="YVTN repeat-like/Quinoprotein amine dehydrogenase"/>
    <property type="match status" value="2"/>
</dbReference>
<comment type="pathway">
    <text evidence="3">tRNA modification; 5-methoxycarbonylmethyl-2-thiouridine-tRNA biosynthesis.</text>
</comment>
<dbReference type="AlphaFoldDB" id="A0A7E4VMN9"/>
<evidence type="ECO:0000313" key="11">
    <source>
        <dbReference type="Proteomes" id="UP000492821"/>
    </source>
</evidence>
<dbReference type="InterPro" id="IPR015943">
    <property type="entry name" value="WD40/YVTN_repeat-like_dom_sf"/>
</dbReference>
<keyword evidence="8" id="KW-0677">Repeat</keyword>
<dbReference type="InterPro" id="IPR011047">
    <property type="entry name" value="Quinoprotein_ADH-like_sf"/>
</dbReference>
<sequence>MKLDVKTRNVFTAISPIRNGLVWNSDRTIAAFATLQDICLCHASAFTDYTVPPIAKTIPLLDGTAALNFAQSSDPLQKDLLLLINAHGHLMTYEVTKNHRNEIEAVLTSTGEPSSIPSDFCAAQVYGSTFDPTTVSFWCRRDVLFWRSNKNAEVHHYQLKSDIKCFAAVVVDGFLFCTVGCVNGNVYYIEISTSKLSKLRLVSLSSPLAVPVLCVAVSKFDDYIVCAFSHGPKVTVVRWELASKKLDIDGSLKIRRDLELAGQTRFLSTDAVINEFSTDICALSFDETGKKLLVVSNENDFEIYEFRPDPEDEEAENWSKLVRGGEAGERPLGYCGGAFIPKSNRVLIYTTKGSFIGFDIVKEDDFTCAVEVPPPITGHQSLIVSAEWDPSGNILFTAGFRDHEIHAMATLKSGVFAQISRPESHQYDVHRIYPLSGLTLAVGSDELPFRIYKASGSFIQTLKQLTDIDINELKRPGEELPTTAFFKQPVLGVQNVAANGDEGENLSTEDFKLTERPTTNQLMKYTYWEVAESLYGHSHPSSSVTVSPDGKFLATCCLATNPKDSAVFVRKTSDWDIVSKLEGHTLSVNNLAFSPNSQYLVSVSRDRSYALYYKETDRGVWAEAIRAPEAHKRMILAAIWLPDSSVFITGGRDGVLAYWTAPDGNLLGTETLEGPITAADLARTPLSDGSFLIAAGFGTGSIALASINFTAPGTPVFTRLGTISGTDGFSKQITTIKFRPEVKDPGNTRVLAVASESSVVKVYTVTTPV</sequence>
<dbReference type="InterPro" id="IPR001680">
    <property type="entry name" value="WD40_rpt"/>
</dbReference>
<dbReference type="GO" id="GO:0005737">
    <property type="term" value="C:cytoplasm"/>
    <property type="evidence" value="ECO:0007669"/>
    <property type="project" value="UniProtKB-SubCell"/>
</dbReference>
<evidence type="ECO:0000256" key="3">
    <source>
        <dbReference type="ARBA" id="ARBA00005043"/>
    </source>
</evidence>
<dbReference type="PROSITE" id="PS50294">
    <property type="entry name" value="WD_REPEATS_REGION"/>
    <property type="match status" value="1"/>
</dbReference>
<dbReference type="GO" id="GO:0033588">
    <property type="term" value="C:elongator holoenzyme complex"/>
    <property type="evidence" value="ECO:0007669"/>
    <property type="project" value="InterPro"/>
</dbReference>
<evidence type="ECO:0000256" key="4">
    <source>
        <dbReference type="ARBA" id="ARBA00005881"/>
    </source>
</evidence>
<comment type="similarity">
    <text evidence="4">Belongs to the WD repeat ELP2 family.</text>
</comment>
<dbReference type="Proteomes" id="UP000492821">
    <property type="component" value="Unassembled WGS sequence"/>
</dbReference>
<feature type="repeat" description="WD" evidence="10">
    <location>
        <begin position="628"/>
        <end position="669"/>
    </location>
</feature>
<dbReference type="GO" id="GO:0005634">
    <property type="term" value="C:nucleus"/>
    <property type="evidence" value="ECO:0007669"/>
    <property type="project" value="UniProtKB-SubCell"/>
</dbReference>
<dbReference type="GO" id="GO:0002098">
    <property type="term" value="P:tRNA wobble uridine modification"/>
    <property type="evidence" value="ECO:0007669"/>
    <property type="project" value="InterPro"/>
</dbReference>
<evidence type="ECO:0000256" key="8">
    <source>
        <dbReference type="ARBA" id="ARBA00022737"/>
    </source>
</evidence>
<keyword evidence="6" id="KW-0963">Cytoplasm</keyword>
<dbReference type="WBParaSite" id="Pan_g22798.t1">
    <property type="protein sequence ID" value="Pan_g22798.t1"/>
    <property type="gene ID" value="Pan_g22798"/>
</dbReference>
<evidence type="ECO:0000256" key="5">
    <source>
        <dbReference type="ARBA" id="ARBA00020267"/>
    </source>
</evidence>
<comment type="subcellular location">
    <subcellularLocation>
        <location evidence="2">Cytoplasm</location>
    </subcellularLocation>
    <subcellularLocation>
        <location evidence="1">Nucleus</location>
    </subcellularLocation>
</comment>
<dbReference type="PANTHER" id="PTHR44111:SF1">
    <property type="entry name" value="ELONGATOR COMPLEX PROTEIN 2"/>
    <property type="match status" value="1"/>
</dbReference>
<feature type="repeat" description="WD" evidence="10">
    <location>
        <begin position="581"/>
        <end position="612"/>
    </location>
</feature>
<evidence type="ECO:0000256" key="9">
    <source>
        <dbReference type="ARBA" id="ARBA00023242"/>
    </source>
</evidence>
<protein>
    <recommendedName>
        <fullName evidence="5">Elongator complex protein 2</fullName>
    </recommendedName>
</protein>
<reference evidence="11" key="1">
    <citation type="journal article" date="2013" name="Genetics">
        <title>The draft genome and transcriptome of Panagrellus redivivus are shaped by the harsh demands of a free-living lifestyle.</title>
        <authorList>
            <person name="Srinivasan J."/>
            <person name="Dillman A.R."/>
            <person name="Macchietto M.G."/>
            <person name="Heikkinen L."/>
            <person name="Lakso M."/>
            <person name="Fracchia K.M."/>
            <person name="Antoshechkin I."/>
            <person name="Mortazavi A."/>
            <person name="Wong G."/>
            <person name="Sternberg P.W."/>
        </authorList>
    </citation>
    <scope>NUCLEOTIDE SEQUENCE [LARGE SCALE GENOMIC DNA]</scope>
    <source>
        <strain evidence="11">MT8872</strain>
    </source>
</reference>
<keyword evidence="11" id="KW-1185">Reference proteome</keyword>
<dbReference type="SUPFAM" id="SSF50998">
    <property type="entry name" value="Quinoprotein alcohol dehydrogenase-like"/>
    <property type="match status" value="1"/>
</dbReference>
<keyword evidence="9" id="KW-0539">Nucleus</keyword>
<keyword evidence="7 10" id="KW-0853">WD repeat</keyword>
<evidence type="ECO:0000313" key="12">
    <source>
        <dbReference type="WBParaSite" id="Pan_g22798.t1"/>
    </source>
</evidence>
<evidence type="ECO:0000256" key="7">
    <source>
        <dbReference type="ARBA" id="ARBA00022574"/>
    </source>
</evidence>
<dbReference type="PANTHER" id="PTHR44111">
    <property type="entry name" value="ELONGATOR COMPLEX PROTEIN 2"/>
    <property type="match status" value="1"/>
</dbReference>
<dbReference type="SMART" id="SM00320">
    <property type="entry name" value="WD40"/>
    <property type="match status" value="6"/>
</dbReference>
<evidence type="ECO:0000256" key="2">
    <source>
        <dbReference type="ARBA" id="ARBA00004496"/>
    </source>
</evidence>
<dbReference type="UniPathway" id="UPA00988"/>
<accession>A0A7E4VMN9</accession>
<organism evidence="11 12">
    <name type="scientific">Panagrellus redivivus</name>
    <name type="common">Microworm</name>
    <dbReference type="NCBI Taxonomy" id="6233"/>
    <lineage>
        <taxon>Eukaryota</taxon>
        <taxon>Metazoa</taxon>
        <taxon>Ecdysozoa</taxon>
        <taxon>Nematoda</taxon>
        <taxon>Chromadorea</taxon>
        <taxon>Rhabditida</taxon>
        <taxon>Tylenchina</taxon>
        <taxon>Panagrolaimomorpha</taxon>
        <taxon>Panagrolaimoidea</taxon>
        <taxon>Panagrolaimidae</taxon>
        <taxon>Panagrellus</taxon>
    </lineage>
</organism>
<evidence type="ECO:0000256" key="10">
    <source>
        <dbReference type="PROSITE-ProRule" id="PRU00221"/>
    </source>
</evidence>
<reference evidence="12" key="2">
    <citation type="submission" date="2020-10" db="UniProtKB">
        <authorList>
            <consortium name="WormBaseParasite"/>
        </authorList>
    </citation>
    <scope>IDENTIFICATION</scope>
</reference>
<dbReference type="InterPro" id="IPR037289">
    <property type="entry name" value="Elp2"/>
</dbReference>